<sequence length="297" mass="34315">MVDDPKSTGEQPTNTIRQGVRWGQERRLEFIDYRLRWDGQINRSSLTDFFGISVPQASLDITEYSKLSPDNLKYDKRARTYRATYSYRPVYPSSSTERYLEDLIRVAVQPEVPYGSFLGWQPPVAAVPRLGRRLNADVVGEIIRAIRETGSVEVIYQSMTDPEGSERRLTPHALVHDGNRWHTRAYCHKRNQFRDFSLTRIKLARYVGPDEERASKDTDWNSVVDVILTAHPGLSPAKRRLIESDYSIENGEMHIKCRQALLFYLLFQLNLTNDQAGQKPEVIQLSLKNREEINSLL</sequence>
<dbReference type="EMBL" id="CP014692">
    <property type="protein sequence ID" value="AQS86560.1"/>
    <property type="molecule type" value="Genomic_DNA"/>
</dbReference>
<evidence type="ECO:0000259" key="2">
    <source>
        <dbReference type="Pfam" id="PF26107"/>
    </source>
</evidence>
<proteinExistence type="predicted"/>
<dbReference type="OrthoDB" id="6400324at2"/>
<protein>
    <submittedName>
        <fullName evidence="4">WYL domain-containing protein</fullName>
    </submittedName>
</protein>
<dbReference type="Proteomes" id="UP000188937">
    <property type="component" value="Chromosome"/>
</dbReference>
<dbReference type="InterPro" id="IPR051534">
    <property type="entry name" value="CBASS_pafABC_assoc_protein"/>
</dbReference>
<dbReference type="PANTHER" id="PTHR34580:SF3">
    <property type="entry name" value="PROTEIN PAFB"/>
    <property type="match status" value="1"/>
</dbReference>
<accession>A0A1U9KL97</accession>
<dbReference type="InterPro" id="IPR026881">
    <property type="entry name" value="WYL_dom"/>
</dbReference>
<dbReference type="InterPro" id="IPR016634">
    <property type="entry name" value="CapW-like"/>
</dbReference>
<evidence type="ECO:0000259" key="1">
    <source>
        <dbReference type="Pfam" id="PF13280"/>
    </source>
</evidence>
<feature type="domain" description="DNA-binding transcriptional repressor CapW C-terminal dimerisation" evidence="2">
    <location>
        <begin position="224"/>
        <end position="293"/>
    </location>
</feature>
<name>A0A1U9KL97_ACEAC</name>
<dbReference type="Pfam" id="PF13280">
    <property type="entry name" value="WYL"/>
    <property type="match status" value="1"/>
</dbReference>
<evidence type="ECO:0000313" key="4">
    <source>
        <dbReference type="EMBL" id="AQS86560.1"/>
    </source>
</evidence>
<reference evidence="4 5" key="1">
    <citation type="submission" date="2016-03" db="EMBL/GenBank/DDBJ databases">
        <title>Acetic acid bacteria sequencing.</title>
        <authorList>
            <person name="Brandt J."/>
            <person name="Jakob F."/>
            <person name="Vogel R.F."/>
        </authorList>
    </citation>
    <scope>NUCLEOTIDE SEQUENCE [LARGE SCALE GENOMIC DNA]</scope>
    <source>
        <strain evidence="4 5">TMW2.1153</strain>
    </source>
</reference>
<dbReference type="RefSeq" id="WP_077814509.1">
    <property type="nucleotide sequence ID" value="NZ_CP014692.1"/>
</dbReference>
<dbReference type="InterPro" id="IPR059020">
    <property type="entry name" value="CapW_CTD"/>
</dbReference>
<evidence type="ECO:0000259" key="3">
    <source>
        <dbReference type="Pfam" id="PF26109"/>
    </source>
</evidence>
<dbReference type="PROSITE" id="PS52050">
    <property type="entry name" value="WYL"/>
    <property type="match status" value="1"/>
</dbReference>
<dbReference type="InterPro" id="IPR059019">
    <property type="entry name" value="WHD_CapW"/>
</dbReference>
<feature type="domain" description="WYL" evidence="1">
    <location>
        <begin position="138"/>
        <end position="204"/>
    </location>
</feature>
<organism evidence="4 5">
    <name type="scientific">Acetobacter aceti</name>
    <dbReference type="NCBI Taxonomy" id="435"/>
    <lineage>
        <taxon>Bacteria</taxon>
        <taxon>Pseudomonadati</taxon>
        <taxon>Pseudomonadota</taxon>
        <taxon>Alphaproteobacteria</taxon>
        <taxon>Acetobacterales</taxon>
        <taxon>Acetobacteraceae</taxon>
        <taxon>Acetobacter</taxon>
        <taxon>Acetobacter subgen. Acetobacter</taxon>
    </lineage>
</organism>
<dbReference type="PANTHER" id="PTHR34580">
    <property type="match status" value="1"/>
</dbReference>
<dbReference type="AlphaFoldDB" id="A0A1U9KL97"/>
<dbReference type="PIRSF" id="PIRSF015558">
    <property type="entry name" value="Txn_reg_DeoR_prd"/>
    <property type="match status" value="1"/>
</dbReference>
<dbReference type="KEGG" id="aace:A0U92_15435"/>
<feature type="domain" description="DNA-binding transcriptional repressor CapW winged helix-turn-helix" evidence="3">
    <location>
        <begin position="24"/>
        <end position="102"/>
    </location>
</feature>
<dbReference type="Pfam" id="PF26107">
    <property type="entry name" value="BrxR_CTD"/>
    <property type="match status" value="1"/>
</dbReference>
<dbReference type="Pfam" id="PF26109">
    <property type="entry name" value="WHD_BrxR"/>
    <property type="match status" value="1"/>
</dbReference>
<keyword evidence="5" id="KW-1185">Reference proteome</keyword>
<gene>
    <name evidence="4" type="ORF">A0U92_15435</name>
</gene>
<evidence type="ECO:0000313" key="5">
    <source>
        <dbReference type="Proteomes" id="UP000188937"/>
    </source>
</evidence>
<dbReference type="STRING" id="435.A0U92_15435"/>